<evidence type="ECO:0000256" key="6">
    <source>
        <dbReference type="ARBA" id="ARBA00023132"/>
    </source>
</evidence>
<dbReference type="AlphaFoldDB" id="A0A8E0VMA0"/>
<keyword evidence="4" id="KW-0653">Protein transport</keyword>
<evidence type="ECO:0000256" key="2">
    <source>
        <dbReference type="ARBA" id="ARBA00022448"/>
    </source>
</evidence>
<comment type="subcellular location">
    <subcellularLocation>
        <location evidence="1">Nucleus</location>
        <location evidence="1">Nuclear pore complex</location>
    </subcellularLocation>
</comment>
<dbReference type="EMBL" id="LUCM01003280">
    <property type="protein sequence ID" value="KAA0196028.1"/>
    <property type="molecule type" value="Genomic_DNA"/>
</dbReference>
<accession>A0A8E0VMA0</accession>
<dbReference type="Proteomes" id="UP000728185">
    <property type="component" value="Unassembled WGS sequence"/>
</dbReference>
<proteinExistence type="predicted"/>
<keyword evidence="7" id="KW-0539">Nucleus</keyword>
<dbReference type="GO" id="GO:0017056">
    <property type="term" value="F:structural constituent of nuclear pore"/>
    <property type="evidence" value="ECO:0007669"/>
    <property type="project" value="InterPro"/>
</dbReference>
<evidence type="ECO:0000313" key="10">
    <source>
        <dbReference type="Proteomes" id="UP000728185"/>
    </source>
</evidence>
<keyword evidence="5" id="KW-0811">Translocation</keyword>
<keyword evidence="8" id="KW-0175">Coiled coil</keyword>
<keyword evidence="10" id="KW-1185">Reference proteome</keyword>
<keyword evidence="3" id="KW-0509">mRNA transport</keyword>
<evidence type="ECO:0000256" key="7">
    <source>
        <dbReference type="ARBA" id="ARBA00023242"/>
    </source>
</evidence>
<dbReference type="PANTHER" id="PTHR13437:SF2">
    <property type="entry name" value="NUCLEOPORIN P58_P45"/>
    <property type="match status" value="1"/>
</dbReference>
<keyword evidence="9" id="KW-0645">Protease</keyword>
<feature type="non-terminal residue" evidence="9">
    <location>
        <position position="1"/>
    </location>
</feature>
<keyword evidence="2" id="KW-0813">Transport</keyword>
<comment type="caution">
    <text evidence="9">The sequence shown here is derived from an EMBL/GenBank/DDBJ whole genome shotgun (WGS) entry which is preliminary data.</text>
</comment>
<dbReference type="OrthoDB" id="2538017at2759"/>
<dbReference type="GO" id="GO:0005643">
    <property type="term" value="C:nuclear pore"/>
    <property type="evidence" value="ECO:0007669"/>
    <property type="project" value="UniProtKB-SubCell"/>
</dbReference>
<gene>
    <name evidence="9" type="ORF">FBUS_00432</name>
</gene>
<dbReference type="GO" id="GO:0004177">
    <property type="term" value="F:aminopeptidase activity"/>
    <property type="evidence" value="ECO:0007669"/>
    <property type="project" value="UniProtKB-KW"/>
</dbReference>
<dbReference type="Gene3D" id="6.10.140.1350">
    <property type="match status" value="1"/>
</dbReference>
<dbReference type="Pfam" id="PF15967">
    <property type="entry name" value="Nucleoporin_FG2"/>
    <property type="match status" value="1"/>
</dbReference>
<evidence type="ECO:0000313" key="9">
    <source>
        <dbReference type="EMBL" id="KAA0196028.1"/>
    </source>
</evidence>
<keyword evidence="9" id="KW-0031">Aminopeptidase</keyword>
<protein>
    <submittedName>
        <fullName evidence="9">Methionine aminopeptidase 1D mitochondrial</fullName>
    </submittedName>
</protein>
<dbReference type="GO" id="GO:0051028">
    <property type="term" value="P:mRNA transport"/>
    <property type="evidence" value="ECO:0007669"/>
    <property type="project" value="UniProtKB-KW"/>
</dbReference>
<evidence type="ECO:0000256" key="1">
    <source>
        <dbReference type="ARBA" id="ARBA00004567"/>
    </source>
</evidence>
<name>A0A8E0VMA0_9TREM</name>
<evidence type="ECO:0000256" key="5">
    <source>
        <dbReference type="ARBA" id="ARBA00023010"/>
    </source>
</evidence>
<evidence type="ECO:0000256" key="4">
    <source>
        <dbReference type="ARBA" id="ARBA00022927"/>
    </source>
</evidence>
<keyword evidence="9" id="KW-0378">Hydrolase</keyword>
<evidence type="ECO:0000256" key="3">
    <source>
        <dbReference type="ARBA" id="ARBA00022816"/>
    </source>
</evidence>
<dbReference type="GO" id="GO:0015031">
    <property type="term" value="P:protein transport"/>
    <property type="evidence" value="ECO:0007669"/>
    <property type="project" value="UniProtKB-KW"/>
</dbReference>
<dbReference type="PANTHER" id="PTHR13437">
    <property type="entry name" value="NUCLEOPORIN P58/P45 NUCLEOPORIN-LIKE PROTEIN 1"/>
    <property type="match status" value="1"/>
</dbReference>
<feature type="coiled-coil region" evidence="8">
    <location>
        <begin position="25"/>
        <end position="144"/>
    </location>
</feature>
<evidence type="ECO:0000256" key="8">
    <source>
        <dbReference type="SAM" id="Coils"/>
    </source>
</evidence>
<dbReference type="InterPro" id="IPR024882">
    <property type="entry name" value="NUP58/p45/49"/>
</dbReference>
<organism evidence="9 10">
    <name type="scientific">Fasciolopsis buskii</name>
    <dbReference type="NCBI Taxonomy" id="27845"/>
    <lineage>
        <taxon>Eukaryota</taxon>
        <taxon>Metazoa</taxon>
        <taxon>Spiralia</taxon>
        <taxon>Lophotrochozoa</taxon>
        <taxon>Platyhelminthes</taxon>
        <taxon>Trematoda</taxon>
        <taxon>Digenea</taxon>
        <taxon>Plagiorchiida</taxon>
        <taxon>Echinostomata</taxon>
        <taxon>Echinostomatoidea</taxon>
        <taxon>Fasciolidae</taxon>
        <taxon>Fasciolopsis</taxon>
    </lineage>
</organism>
<reference evidence="9" key="1">
    <citation type="submission" date="2019-05" db="EMBL/GenBank/DDBJ databases">
        <title>Annotation for the trematode Fasciolopsis buski.</title>
        <authorList>
            <person name="Choi Y.-J."/>
        </authorList>
    </citation>
    <scope>NUCLEOTIDE SEQUENCE</scope>
    <source>
        <strain evidence="9">HT</strain>
        <tissue evidence="9">Whole worm</tissue>
    </source>
</reference>
<dbReference type="GO" id="GO:0008139">
    <property type="term" value="F:nuclear localization sequence binding"/>
    <property type="evidence" value="ECO:0007669"/>
    <property type="project" value="InterPro"/>
</dbReference>
<sequence length="427" mass="45662">VHQSQSQQPKDQPLCPELTATVDSFKAFLSEQKKLREELVNLSQQSLVKLKDELSCFVQQVSAVTAGLRRIAAQRDRLKEDVKKEEANMGIIQRNADSGPVMQYENNATIEYFLNKAVEFDARMRSYKQELEVIEENINSQNRSCLSPKDLVSLLQQMDNEFICLAAQLYTVYEQVKILKTRYLRSLRSTSSDSRNPFSEVETVSAKIRQLDSNLDLAPLSLRQTTNTKIPYGQTLGWNSTNPTSSVLPALTNQGTTFSIGTQPNPLSLQTSSLLGQRAASSLNPSVALGIGASPFPQPGAAAQATPGLSGPFQLNPLGATAVENTSVGFGLGLNASAGQKPFSFGLGMTTATSALTNTGIGIGPFSLTTSTTSPFGMSAFPSSSVTTANAPGSLFGSGLGATSSTGDNLFGKRVATKPSSLFLPKT</sequence>
<keyword evidence="6" id="KW-0906">Nuclear pore complex</keyword>